<evidence type="ECO:0000313" key="4">
    <source>
        <dbReference type="EMBL" id="SCL75809.1"/>
    </source>
</evidence>
<dbReference type="Pfam" id="PF02371">
    <property type="entry name" value="Transposase_20"/>
    <property type="match status" value="1"/>
</dbReference>
<evidence type="ECO:0000259" key="3">
    <source>
        <dbReference type="Pfam" id="PF02371"/>
    </source>
</evidence>
<evidence type="ECO:0000256" key="1">
    <source>
        <dbReference type="SAM" id="MobiDB-lite"/>
    </source>
</evidence>
<dbReference type="EMBL" id="FMID01000041">
    <property type="protein sequence ID" value="SCL75809.1"/>
    <property type="molecule type" value="Genomic_DNA"/>
</dbReference>
<dbReference type="InterPro" id="IPR002525">
    <property type="entry name" value="Transp_IS110-like_N"/>
</dbReference>
<feature type="compositionally biased region" description="Polar residues" evidence="1">
    <location>
        <begin position="289"/>
        <end position="300"/>
    </location>
</feature>
<dbReference type="PANTHER" id="PTHR33055">
    <property type="entry name" value="TRANSPOSASE FOR INSERTION SEQUENCE ELEMENT IS1111A"/>
    <property type="match status" value="1"/>
</dbReference>
<evidence type="ECO:0000313" key="5">
    <source>
        <dbReference type="Proteomes" id="UP000184671"/>
    </source>
</evidence>
<dbReference type="GO" id="GO:0006313">
    <property type="term" value="P:DNA transposition"/>
    <property type="evidence" value="ECO:0007669"/>
    <property type="project" value="InterPro"/>
</dbReference>
<feature type="domain" description="Transposase IS110-like N-terminal" evidence="2">
    <location>
        <begin position="2"/>
        <end position="72"/>
    </location>
</feature>
<dbReference type="GO" id="GO:0003677">
    <property type="term" value="F:DNA binding"/>
    <property type="evidence" value="ECO:0007669"/>
    <property type="project" value="InterPro"/>
</dbReference>
<dbReference type="GO" id="GO:0004803">
    <property type="term" value="F:transposase activity"/>
    <property type="evidence" value="ECO:0007669"/>
    <property type="project" value="InterPro"/>
</dbReference>
<feature type="domain" description="Transposase IS116/IS110/IS902 C-terminal" evidence="3">
    <location>
        <begin position="170"/>
        <end position="254"/>
    </location>
</feature>
<dbReference type="AlphaFoldDB" id="A0A1M4MLM6"/>
<dbReference type="Proteomes" id="UP000184671">
    <property type="component" value="Unassembled WGS sequence"/>
</dbReference>
<dbReference type="InterPro" id="IPR047650">
    <property type="entry name" value="Transpos_IS110"/>
</dbReference>
<protein>
    <submittedName>
        <fullName evidence="4">Transposase IS116/IS110/IS902 family protein</fullName>
    </submittedName>
</protein>
<feature type="region of interest" description="Disordered" evidence="1">
    <location>
        <begin position="266"/>
        <end position="310"/>
    </location>
</feature>
<dbReference type="Pfam" id="PF01548">
    <property type="entry name" value="DEDD_Tnp_IS110"/>
    <property type="match status" value="1"/>
</dbReference>
<evidence type="ECO:0000259" key="2">
    <source>
        <dbReference type="Pfam" id="PF01548"/>
    </source>
</evidence>
<proteinExistence type="predicted"/>
<dbReference type="STRING" id="118126.L21_1723"/>
<dbReference type="InterPro" id="IPR003346">
    <property type="entry name" value="Transposase_20"/>
</dbReference>
<name>A0A1M4MLM6_9EURY</name>
<dbReference type="NCBIfam" id="NF033542">
    <property type="entry name" value="transpos_IS110"/>
    <property type="match status" value="1"/>
</dbReference>
<gene>
    <name evidence="4" type="ORF">L21_1723</name>
</gene>
<dbReference type="PANTHER" id="PTHR33055:SF13">
    <property type="entry name" value="TRANSPOSASE"/>
    <property type="match status" value="1"/>
</dbReference>
<reference evidence="4 5" key="1">
    <citation type="submission" date="2016-08" db="EMBL/GenBank/DDBJ databases">
        <authorList>
            <person name="Seilhamer J.J."/>
        </authorList>
    </citation>
    <scope>NUCLEOTIDE SEQUENCE [LARGE SCALE GENOMIC DNA]</scope>
    <source>
        <strain evidence="4">L21-II-0</strain>
    </source>
</reference>
<dbReference type="OrthoDB" id="117658at2157"/>
<organism evidence="4 5">
    <name type="scientific">Methanoculleus chikugoensis</name>
    <dbReference type="NCBI Taxonomy" id="118126"/>
    <lineage>
        <taxon>Archaea</taxon>
        <taxon>Methanobacteriati</taxon>
        <taxon>Methanobacteriota</taxon>
        <taxon>Stenosarchaea group</taxon>
        <taxon>Methanomicrobia</taxon>
        <taxon>Methanomicrobiales</taxon>
        <taxon>Methanomicrobiaceae</taxon>
        <taxon>Methanoculleus</taxon>
    </lineage>
</organism>
<sequence>MVNPLSIKYLPGRKTDTLDAVWLAEIALNGMFKASYIPPRDIREFHELTWTHRKLIEERAAHKNRIHKILERSGIRLSGVLSNIFGKSGLLVITGLIAGKPIEQILATLHDPRILKKEEAIERAICGDLGENEVFIIWQSLDSIRHVNAHIVQYEERILRNLARGEESLQIVTSVPGIGFRVGAVILAEIGDISQFASPKQLVIWAGLAPAVYESAGKTTHGHIAKRGSKYLWTVLIEAAQVIANGKSNRLKQFFLRARKGYKKGNRRAGAKGISTGPSPAHELRTIRRTTGNRENSEPAQGQARPGNGS</sequence>
<accession>A0A1M4MLM6</accession>